<dbReference type="EMBL" id="DS268503">
    <property type="protein sequence ID" value="EFP13222.1"/>
    <property type="molecule type" value="Genomic_DNA"/>
</dbReference>
<protein>
    <recommendedName>
        <fullName evidence="3">Phlebovirus glycoprotein G2 fusion domain-containing protein</fullName>
    </recommendedName>
</protein>
<organism evidence="2">
    <name type="scientific">Caenorhabditis remanei</name>
    <name type="common">Caenorhabditis vulgaris</name>
    <dbReference type="NCBI Taxonomy" id="31234"/>
    <lineage>
        <taxon>Eukaryota</taxon>
        <taxon>Metazoa</taxon>
        <taxon>Ecdysozoa</taxon>
        <taxon>Nematoda</taxon>
        <taxon>Chromadorea</taxon>
        <taxon>Rhabditida</taxon>
        <taxon>Rhabditina</taxon>
        <taxon>Rhabditomorpha</taxon>
        <taxon>Rhabditoidea</taxon>
        <taxon>Rhabditidae</taxon>
        <taxon>Peloderinae</taxon>
        <taxon>Caenorhabditis</taxon>
    </lineage>
</organism>
<accession>E3MZZ1</accession>
<dbReference type="Proteomes" id="UP000008281">
    <property type="component" value="Unassembled WGS sequence"/>
</dbReference>
<dbReference type="InParanoid" id="E3MZZ1"/>
<reference evidence="1" key="1">
    <citation type="submission" date="2007-07" db="EMBL/GenBank/DDBJ databases">
        <title>PCAP assembly of the Caenorhabditis remanei genome.</title>
        <authorList>
            <consortium name="The Caenorhabditis remanei Sequencing Consortium"/>
            <person name="Wilson R.K."/>
        </authorList>
    </citation>
    <scope>NUCLEOTIDE SEQUENCE [LARGE SCALE GENOMIC DNA]</scope>
    <source>
        <strain evidence="1">PB4641</strain>
    </source>
</reference>
<keyword evidence="2" id="KW-1185">Reference proteome</keyword>
<evidence type="ECO:0000313" key="2">
    <source>
        <dbReference type="Proteomes" id="UP000008281"/>
    </source>
</evidence>
<proteinExistence type="predicted"/>
<sequence length="158" mass="18479">MCLVGNAFGKDIHAICSNHGIHISEYFETFETCVEDYCTDYHRLKWNNMNNEYDVWIPRDTKTTTQDFQWKEMKTWEFDCPSVPLGDTIDCTICWTNILNPVCHIWWAVFRFGTMLFATQSGPPIEGEYTVHNFSFGNEKSYKATSIKTTIHVKTDHE</sequence>
<evidence type="ECO:0008006" key="3">
    <source>
        <dbReference type="Google" id="ProtNLM"/>
    </source>
</evidence>
<name>E3MZZ1_CAERE</name>
<dbReference type="AlphaFoldDB" id="E3MZZ1"/>
<dbReference type="HOGENOM" id="CLU_1670989_0_0_1"/>
<evidence type="ECO:0000313" key="1">
    <source>
        <dbReference type="EMBL" id="EFP13222.1"/>
    </source>
</evidence>
<gene>
    <name evidence="1" type="ORF">CRE_08430</name>
</gene>